<feature type="compositionally biased region" description="Basic and acidic residues" evidence="2">
    <location>
        <begin position="465"/>
        <end position="475"/>
    </location>
</feature>
<feature type="region of interest" description="Disordered" evidence="2">
    <location>
        <begin position="521"/>
        <end position="593"/>
    </location>
</feature>
<feature type="compositionally biased region" description="Polar residues" evidence="2">
    <location>
        <begin position="477"/>
        <end position="490"/>
    </location>
</feature>
<accession>A0A4Y2QDF7</accession>
<evidence type="ECO:0000313" key="4">
    <source>
        <dbReference type="EMBL" id="GBN60326.1"/>
    </source>
</evidence>
<dbReference type="Gene3D" id="4.10.1000.10">
    <property type="entry name" value="Zinc finger, CCCH-type"/>
    <property type="match status" value="1"/>
</dbReference>
<evidence type="ECO:0000256" key="2">
    <source>
        <dbReference type="SAM" id="MobiDB-lite"/>
    </source>
</evidence>
<proteinExistence type="predicted"/>
<dbReference type="GO" id="GO:0008270">
    <property type="term" value="F:zinc ion binding"/>
    <property type="evidence" value="ECO:0007669"/>
    <property type="project" value="UniProtKB-KW"/>
</dbReference>
<dbReference type="EMBL" id="BGPR01013365">
    <property type="protein sequence ID" value="GBN60326.1"/>
    <property type="molecule type" value="Genomic_DNA"/>
</dbReference>
<reference evidence="4 5" key="1">
    <citation type="journal article" date="2019" name="Sci. Rep.">
        <title>Orb-weaving spider Araneus ventricosus genome elucidates the spidroin gene catalogue.</title>
        <authorList>
            <person name="Kono N."/>
            <person name="Nakamura H."/>
            <person name="Ohtoshi R."/>
            <person name="Moran D.A.P."/>
            <person name="Shinohara A."/>
            <person name="Yoshida Y."/>
            <person name="Fujiwara M."/>
            <person name="Mori M."/>
            <person name="Tomita M."/>
            <person name="Arakawa K."/>
        </authorList>
    </citation>
    <scope>NUCLEOTIDE SEQUENCE [LARGE SCALE GENOMIC DNA]</scope>
</reference>
<keyword evidence="1" id="KW-0863">Zinc-finger</keyword>
<dbReference type="Pfam" id="PF15663">
    <property type="entry name" value="zf-CCCH_3"/>
    <property type="match status" value="1"/>
</dbReference>
<dbReference type="Proteomes" id="UP000499080">
    <property type="component" value="Unassembled WGS sequence"/>
</dbReference>
<dbReference type="InterPro" id="IPR000571">
    <property type="entry name" value="Znf_CCCH"/>
</dbReference>
<feature type="zinc finger region" description="C3H1-type" evidence="1">
    <location>
        <begin position="5"/>
        <end position="32"/>
    </location>
</feature>
<dbReference type="OrthoDB" id="5395350at2759"/>
<keyword evidence="5" id="KW-1185">Reference proteome</keyword>
<feature type="domain" description="C3H1-type" evidence="3">
    <location>
        <begin position="5"/>
        <end position="32"/>
    </location>
</feature>
<keyword evidence="1" id="KW-0479">Metal-binding</keyword>
<protein>
    <submittedName>
        <fullName evidence="4">Zinc finger CCCH domain-containing protein 11A</fullName>
    </submittedName>
</protein>
<dbReference type="InterPro" id="IPR041686">
    <property type="entry name" value="Znf-CCCH_3"/>
</dbReference>
<dbReference type="PANTHER" id="PTHR15725">
    <property type="entry name" value="ZN-FINGER, C-X8-C-X5-C-X3-H TYPE-CONTAINING"/>
    <property type="match status" value="1"/>
</dbReference>
<feature type="compositionally biased region" description="Low complexity" evidence="2">
    <location>
        <begin position="524"/>
        <end position="536"/>
    </location>
</feature>
<name>A0A4Y2QDF7_ARAVE</name>
<feature type="zinc finger region" description="C3H1-type" evidence="1">
    <location>
        <begin position="34"/>
        <end position="60"/>
    </location>
</feature>
<feature type="domain" description="C3H1-type" evidence="3">
    <location>
        <begin position="34"/>
        <end position="60"/>
    </location>
</feature>
<feature type="compositionally biased region" description="Basic and acidic residues" evidence="2">
    <location>
        <begin position="538"/>
        <end position="561"/>
    </location>
</feature>
<dbReference type="AlphaFoldDB" id="A0A4Y2QDF7"/>
<organism evidence="4 5">
    <name type="scientific">Araneus ventricosus</name>
    <name type="common">Orbweaver spider</name>
    <name type="synonym">Epeira ventricosa</name>
    <dbReference type="NCBI Taxonomy" id="182803"/>
    <lineage>
        <taxon>Eukaryota</taxon>
        <taxon>Metazoa</taxon>
        <taxon>Ecdysozoa</taxon>
        <taxon>Arthropoda</taxon>
        <taxon>Chelicerata</taxon>
        <taxon>Arachnida</taxon>
        <taxon>Araneae</taxon>
        <taxon>Araneomorphae</taxon>
        <taxon>Entelegynae</taxon>
        <taxon>Araneoidea</taxon>
        <taxon>Araneidae</taxon>
        <taxon>Araneus</taxon>
    </lineage>
</organism>
<feature type="region of interest" description="Disordered" evidence="2">
    <location>
        <begin position="326"/>
        <end position="350"/>
    </location>
</feature>
<gene>
    <name evidence="4" type="primary">ZC3H11A_1</name>
    <name evidence="4" type="ORF">AVEN_42325_1</name>
</gene>
<dbReference type="PROSITE" id="PS50103">
    <property type="entry name" value="ZF_C3H1"/>
    <property type="match status" value="2"/>
</dbReference>
<comment type="caution">
    <text evidence="4">The sequence shown here is derived from an EMBL/GenBank/DDBJ whole genome shotgun (WGS) entry which is preliminary data.</text>
</comment>
<keyword evidence="1" id="KW-0862">Zinc</keyword>
<dbReference type="SMART" id="SM00356">
    <property type="entry name" value="ZnF_C3H1"/>
    <property type="match status" value="3"/>
</dbReference>
<dbReference type="PANTHER" id="PTHR15725:SF14">
    <property type="entry name" value="ZINC FINGER CCCH DOMAIN-CONTAINING PROTEIN 11A"/>
    <property type="match status" value="1"/>
</dbReference>
<feature type="region of interest" description="Disordered" evidence="2">
    <location>
        <begin position="409"/>
        <end position="441"/>
    </location>
</feature>
<feature type="region of interest" description="Disordered" evidence="2">
    <location>
        <begin position="465"/>
        <end position="490"/>
    </location>
</feature>
<sequence length="631" mass="69677">MMATQSSLQDCYFYFYSSCTKGDECPFRHCELALGTETVCSLWREGRCFRSNCKFRHMESRINRSMIPCYWENQPGGCRKPHCVFLHQKLRNGIQVVKDTPGLILPTSDGKSSPKHPDLNEISNMPNKVPLPAVESDVAPDPSLAPVPPLVLNFDEGEESDTESITSTPVKQGDKKAALTRNNLSVIASGAAEEKDFGIKTLEQIRMEKIHKESDSYYGAAYASTPLDAPRLIEQHYPPKTEFLALPKDSSLDKSLPAPIIEPKLSGVDEETDLRGRLLNRRNAPSNKVNQVKRLISFKKQNGSQVEVVSNKLDFKIKTLEEIRREKENKQSKSEVALDNSPGVLPSLEEKKPLNNTKQKTFRKLKINRKPKELYSVAARLKHDVEAPNLTEATANHLVSNGIEKTSPISSESIEVPVLSKNSSDSSPGKRKSDDDSCPTASKVMKIVTTSKDDCEQVNWVNAHSDRTSESHMQRPEIQSPSAANEASDMSSHIYTSTSLGLTQDKVMLSQSSVPDIEMNGIITSTPTSLSSSLSPCHKPDEEAGHASGENEHTSKDEISDKIGNSAVPPTPVKSDPSSDNSAGKDNLIDRSMSVDAELDELLGDDDMNMDEIDANHNDDILLEIEEFLDS</sequence>
<evidence type="ECO:0000259" key="3">
    <source>
        <dbReference type="PROSITE" id="PS50103"/>
    </source>
</evidence>
<evidence type="ECO:0000256" key="1">
    <source>
        <dbReference type="PROSITE-ProRule" id="PRU00723"/>
    </source>
</evidence>
<evidence type="ECO:0000313" key="5">
    <source>
        <dbReference type="Proteomes" id="UP000499080"/>
    </source>
</evidence>